<organism evidence="3 4">
    <name type="scientific">Pseudomonas typographi</name>
    <dbReference type="NCBI Taxonomy" id="2715964"/>
    <lineage>
        <taxon>Bacteria</taxon>
        <taxon>Pseudomonadati</taxon>
        <taxon>Pseudomonadota</taxon>
        <taxon>Gammaproteobacteria</taxon>
        <taxon>Pseudomonadales</taxon>
        <taxon>Pseudomonadaceae</taxon>
        <taxon>Pseudomonas</taxon>
    </lineage>
</organism>
<dbReference type="Pfam" id="PF03992">
    <property type="entry name" value="ABM"/>
    <property type="match status" value="1"/>
</dbReference>
<evidence type="ECO:0000259" key="2">
    <source>
        <dbReference type="PROSITE" id="PS51725"/>
    </source>
</evidence>
<dbReference type="Gene3D" id="3.30.70.100">
    <property type="match status" value="1"/>
</dbReference>
<protein>
    <submittedName>
        <fullName evidence="3">Antibiotic biosynthesis monooxygenase</fullName>
    </submittedName>
</protein>
<proteinExistence type="predicted"/>
<dbReference type="PROSITE" id="PS51725">
    <property type="entry name" value="ABM"/>
    <property type="match status" value="1"/>
</dbReference>
<sequence>MTQNPAVSHCVFIRAYPGRSVALGECLGRLVESTLGAAGCLQCAAQRAAHDPSTWMLSAQWASADALAGWLASPNMDVFSLLVRDRLIIHLDVQAFDSVITRPAAPALRYVGRFSWACASRIFHPSGSSPRAPRRAESDRLPRCRKRLP</sequence>
<comment type="caution">
    <text evidence="3">The sequence shown here is derived from an EMBL/GenBank/DDBJ whole genome shotgun (WGS) entry which is preliminary data.</text>
</comment>
<keyword evidence="3" id="KW-0503">Monooxygenase</keyword>
<reference evidence="3 4" key="1">
    <citation type="journal article" date="2020" name="Insects">
        <title>Bacteria Belonging to Pseudomonas typographi sp. nov. from the Bark Beetle Ips typographus Have Genomic Potential to Aid in the Host Ecology.</title>
        <authorList>
            <person name="Peral-Aranega E."/>
            <person name="Saati-Santamaria Z."/>
            <person name="Kolarik M."/>
            <person name="Rivas R."/>
            <person name="Garcia-Fraile P."/>
        </authorList>
    </citation>
    <scope>NUCLEOTIDE SEQUENCE [LARGE SCALE GENOMIC DNA]</scope>
    <source>
        <strain evidence="3 4">CA3A</strain>
    </source>
</reference>
<name>A0ABR7YW43_9PSED</name>
<feature type="region of interest" description="Disordered" evidence="1">
    <location>
        <begin position="125"/>
        <end position="149"/>
    </location>
</feature>
<dbReference type="InterPro" id="IPR011008">
    <property type="entry name" value="Dimeric_a/b-barrel"/>
</dbReference>
<keyword evidence="4" id="KW-1185">Reference proteome</keyword>
<dbReference type="EMBL" id="JAAOCA010000002">
    <property type="protein sequence ID" value="MBD1597351.1"/>
    <property type="molecule type" value="Genomic_DNA"/>
</dbReference>
<dbReference type="GO" id="GO:0004497">
    <property type="term" value="F:monooxygenase activity"/>
    <property type="evidence" value="ECO:0007669"/>
    <property type="project" value="UniProtKB-KW"/>
</dbReference>
<accession>A0ABR7YW43</accession>
<dbReference type="InterPro" id="IPR007138">
    <property type="entry name" value="ABM_dom"/>
</dbReference>
<dbReference type="RefSeq" id="WP_190416781.1">
    <property type="nucleotide sequence ID" value="NZ_JAAOCA010000002.1"/>
</dbReference>
<feature type="domain" description="ABM" evidence="2">
    <location>
        <begin position="7"/>
        <end position="100"/>
    </location>
</feature>
<evidence type="ECO:0000313" key="3">
    <source>
        <dbReference type="EMBL" id="MBD1597351.1"/>
    </source>
</evidence>
<keyword evidence="3" id="KW-0560">Oxidoreductase</keyword>
<dbReference type="SUPFAM" id="SSF54909">
    <property type="entry name" value="Dimeric alpha+beta barrel"/>
    <property type="match status" value="1"/>
</dbReference>
<dbReference type="Proteomes" id="UP000805841">
    <property type="component" value="Unassembled WGS sequence"/>
</dbReference>
<evidence type="ECO:0000256" key="1">
    <source>
        <dbReference type="SAM" id="MobiDB-lite"/>
    </source>
</evidence>
<evidence type="ECO:0000313" key="4">
    <source>
        <dbReference type="Proteomes" id="UP000805841"/>
    </source>
</evidence>
<gene>
    <name evidence="3" type="ORF">HAQ05_01300</name>
</gene>